<sequence>MPVDKWFAVVVVFGYIGLLIGYILAVTYLSPEKRRMFHGLFVSMSIFILAGVILQSAGLISDVHFVKSVLSAMGVTAILMLGLYLYLRRKKKEAKKLFQSGAARPSLSMTPERSPLPSVETEISEEDEDVFSLPDQSSLETIFRKGFSVLLYGPTGSGKTFGVIFEHLGKLEKIGERDGVVMIPCSDGMEDYDLLSKPMPVGPREKVRILLELEKEFPDLDQSSLSRIMGDWTRVEGPLKEVFRRAQKGERLAVVFDELNRASRSARNLILKAMDPVMGHYELHDFTSGEIMRVPLERIQFCATCNLGASYSQTHDLDESLLDRFQSVLFVDYNTRLEEKILEEEGLPPRRVSQIMGVARALRNAYRMGHLHAPLSTRHLKNWGRAIAGGGAPEATARMLWVDRLTAHDRHGYPDEEQVAGILEILSSTFSAHSAEGDKAEGNPPDVSYPNSTKGS</sequence>
<comment type="caution">
    <text evidence="5">The sequence shown here is derived from an EMBL/GenBank/DDBJ whole genome shotgun (WGS) entry which is preliminary data.</text>
</comment>
<evidence type="ECO:0000259" key="4">
    <source>
        <dbReference type="SMART" id="SM00382"/>
    </source>
</evidence>
<gene>
    <name evidence="5" type="ORF">ENX03_08355</name>
</gene>
<reference evidence="5" key="1">
    <citation type="journal article" date="2020" name="mSystems">
        <title>Genome- and Community-Level Interaction Insights into Carbon Utilization and Element Cycling Functions of Hydrothermarchaeota in Hydrothermal Sediment.</title>
        <authorList>
            <person name="Zhou Z."/>
            <person name="Liu Y."/>
            <person name="Xu W."/>
            <person name="Pan J."/>
            <person name="Luo Z.H."/>
            <person name="Li M."/>
        </authorList>
    </citation>
    <scope>NUCLEOTIDE SEQUENCE [LARGE SCALE GENOMIC DNA]</scope>
    <source>
        <strain evidence="5">SpSt-902</strain>
    </source>
</reference>
<organism evidence="5">
    <name type="scientific">Leptospirillum ferriphilum</name>
    <dbReference type="NCBI Taxonomy" id="178606"/>
    <lineage>
        <taxon>Bacteria</taxon>
        <taxon>Pseudomonadati</taxon>
        <taxon>Nitrospirota</taxon>
        <taxon>Nitrospiria</taxon>
        <taxon>Nitrospirales</taxon>
        <taxon>Nitrospiraceae</taxon>
        <taxon>Leptospirillum</taxon>
    </lineage>
</organism>
<dbReference type="Pfam" id="PF07728">
    <property type="entry name" value="AAA_5"/>
    <property type="match status" value="1"/>
</dbReference>
<name>A0A7C3LUH2_9BACT</name>
<proteinExistence type="inferred from homology"/>
<feature type="region of interest" description="Disordered" evidence="2">
    <location>
        <begin position="433"/>
        <end position="456"/>
    </location>
</feature>
<dbReference type="SUPFAM" id="SSF52540">
    <property type="entry name" value="P-loop containing nucleoside triphosphate hydrolases"/>
    <property type="match status" value="1"/>
</dbReference>
<dbReference type="InterPro" id="IPR003593">
    <property type="entry name" value="AAA+_ATPase"/>
</dbReference>
<dbReference type="GO" id="GO:0016887">
    <property type="term" value="F:ATP hydrolysis activity"/>
    <property type="evidence" value="ECO:0007669"/>
    <property type="project" value="InterPro"/>
</dbReference>
<dbReference type="InterPro" id="IPR013615">
    <property type="entry name" value="CbbQ_C"/>
</dbReference>
<keyword evidence="3" id="KW-0812">Transmembrane</keyword>
<dbReference type="Pfam" id="PF08406">
    <property type="entry name" value="CbbQ_C"/>
    <property type="match status" value="1"/>
</dbReference>
<accession>A0A7C3LUH2</accession>
<dbReference type="InterPro" id="IPR027417">
    <property type="entry name" value="P-loop_NTPase"/>
</dbReference>
<feature type="domain" description="AAA+ ATPase" evidence="4">
    <location>
        <begin position="145"/>
        <end position="335"/>
    </location>
</feature>
<keyword evidence="3" id="KW-0472">Membrane</keyword>
<feature type="transmembrane region" description="Helical" evidence="3">
    <location>
        <begin position="69"/>
        <end position="87"/>
    </location>
</feature>
<dbReference type="SMART" id="SM00382">
    <property type="entry name" value="AAA"/>
    <property type="match status" value="1"/>
</dbReference>
<evidence type="ECO:0000256" key="3">
    <source>
        <dbReference type="SAM" id="Phobius"/>
    </source>
</evidence>
<evidence type="ECO:0000313" key="5">
    <source>
        <dbReference type="EMBL" id="HFT93927.1"/>
    </source>
</evidence>
<dbReference type="AlphaFoldDB" id="A0A7C3LUH2"/>
<evidence type="ECO:0000256" key="2">
    <source>
        <dbReference type="SAM" id="MobiDB-lite"/>
    </source>
</evidence>
<evidence type="ECO:0000256" key="1">
    <source>
        <dbReference type="ARBA" id="ARBA00009417"/>
    </source>
</evidence>
<dbReference type="Gene3D" id="3.40.50.300">
    <property type="entry name" value="P-loop containing nucleotide triphosphate hydrolases"/>
    <property type="match status" value="1"/>
</dbReference>
<dbReference type="GO" id="GO:0005524">
    <property type="term" value="F:ATP binding"/>
    <property type="evidence" value="ECO:0007669"/>
    <property type="project" value="InterPro"/>
</dbReference>
<feature type="transmembrane region" description="Helical" evidence="3">
    <location>
        <begin position="6"/>
        <end position="29"/>
    </location>
</feature>
<dbReference type="InterPro" id="IPR011704">
    <property type="entry name" value="ATPase_dyneun-rel_AAA"/>
</dbReference>
<comment type="similarity">
    <text evidence="1">Belongs to the CbbQ/NirQ/NorQ/GpvN family.</text>
</comment>
<dbReference type="EMBL" id="DTMM01000176">
    <property type="protein sequence ID" value="HFT93927.1"/>
    <property type="molecule type" value="Genomic_DNA"/>
</dbReference>
<feature type="transmembrane region" description="Helical" evidence="3">
    <location>
        <begin position="36"/>
        <end position="57"/>
    </location>
</feature>
<keyword evidence="3" id="KW-1133">Transmembrane helix</keyword>
<protein>
    <recommendedName>
        <fullName evidence="4">AAA+ ATPase domain-containing protein</fullName>
    </recommendedName>
</protein>